<sequence>MSENLSLKAFVVLMKSAKSVEERIKKDIKSYGLSTTEFAILEALYHKGNLTVQQICDAVLINSGSITYVIDKLQKRDLLGRTACSEDRRVVYVQITTQGKNMMDEIFPKHRKVIETIFEDISTKEQQAMIDTLKRIGLKKEKEKK</sequence>
<dbReference type="SUPFAM" id="SSF46785">
    <property type="entry name" value="Winged helix' DNA-binding domain"/>
    <property type="match status" value="1"/>
</dbReference>
<evidence type="ECO:0000313" key="5">
    <source>
        <dbReference type="EMBL" id="GGG80502.1"/>
    </source>
</evidence>
<evidence type="ECO:0000313" key="6">
    <source>
        <dbReference type="Proteomes" id="UP000622860"/>
    </source>
</evidence>
<reference evidence="5" key="1">
    <citation type="journal article" date="2014" name="Int. J. Syst. Evol. Microbiol.">
        <title>Complete genome sequence of Corynebacterium casei LMG S-19264T (=DSM 44701T), isolated from a smear-ripened cheese.</title>
        <authorList>
            <consortium name="US DOE Joint Genome Institute (JGI-PGF)"/>
            <person name="Walter F."/>
            <person name="Albersmeier A."/>
            <person name="Kalinowski J."/>
            <person name="Ruckert C."/>
        </authorList>
    </citation>
    <scope>NUCLEOTIDE SEQUENCE</scope>
    <source>
        <strain evidence="5">CGMCC 1.12754</strain>
    </source>
</reference>
<keyword evidence="3" id="KW-0804">Transcription</keyword>
<protein>
    <submittedName>
        <fullName evidence="5">MarR family transcriptional regulator</fullName>
    </submittedName>
</protein>
<dbReference type="InterPro" id="IPR036390">
    <property type="entry name" value="WH_DNA-bd_sf"/>
</dbReference>
<feature type="domain" description="HTH marR-type" evidence="4">
    <location>
        <begin position="6"/>
        <end position="138"/>
    </location>
</feature>
<dbReference type="PRINTS" id="PR00598">
    <property type="entry name" value="HTHMARR"/>
</dbReference>
<dbReference type="Proteomes" id="UP000622860">
    <property type="component" value="Unassembled WGS sequence"/>
</dbReference>
<dbReference type="AlphaFoldDB" id="A0A917M5L0"/>
<dbReference type="Pfam" id="PF01047">
    <property type="entry name" value="MarR"/>
    <property type="match status" value="1"/>
</dbReference>
<dbReference type="GO" id="GO:0003677">
    <property type="term" value="F:DNA binding"/>
    <property type="evidence" value="ECO:0007669"/>
    <property type="project" value="UniProtKB-KW"/>
</dbReference>
<evidence type="ECO:0000256" key="1">
    <source>
        <dbReference type="ARBA" id="ARBA00023015"/>
    </source>
</evidence>
<dbReference type="SMART" id="SM00347">
    <property type="entry name" value="HTH_MARR"/>
    <property type="match status" value="1"/>
</dbReference>
<dbReference type="GO" id="GO:0003700">
    <property type="term" value="F:DNA-binding transcription factor activity"/>
    <property type="evidence" value="ECO:0007669"/>
    <property type="project" value="InterPro"/>
</dbReference>
<evidence type="ECO:0000259" key="4">
    <source>
        <dbReference type="PROSITE" id="PS50995"/>
    </source>
</evidence>
<name>A0A917M5L0_9BACI</name>
<keyword evidence="1" id="KW-0805">Transcription regulation</keyword>
<accession>A0A917M5L0</accession>
<evidence type="ECO:0000256" key="3">
    <source>
        <dbReference type="ARBA" id="ARBA00023163"/>
    </source>
</evidence>
<keyword evidence="2" id="KW-0238">DNA-binding</keyword>
<gene>
    <name evidence="5" type="ORF">GCM10011398_27370</name>
</gene>
<reference evidence="5" key="2">
    <citation type="submission" date="2020-09" db="EMBL/GenBank/DDBJ databases">
        <authorList>
            <person name="Sun Q."/>
            <person name="Zhou Y."/>
        </authorList>
    </citation>
    <scope>NUCLEOTIDE SEQUENCE</scope>
    <source>
        <strain evidence="5">CGMCC 1.12754</strain>
    </source>
</reference>
<proteinExistence type="predicted"/>
<dbReference type="PROSITE" id="PS50995">
    <property type="entry name" value="HTH_MARR_2"/>
    <property type="match status" value="1"/>
</dbReference>
<comment type="caution">
    <text evidence="5">The sequence shown here is derived from an EMBL/GenBank/DDBJ whole genome shotgun (WGS) entry which is preliminary data.</text>
</comment>
<dbReference type="PANTHER" id="PTHR42756:SF1">
    <property type="entry name" value="TRANSCRIPTIONAL REPRESSOR OF EMRAB OPERON"/>
    <property type="match status" value="1"/>
</dbReference>
<dbReference type="Gene3D" id="1.10.10.10">
    <property type="entry name" value="Winged helix-like DNA-binding domain superfamily/Winged helix DNA-binding domain"/>
    <property type="match status" value="1"/>
</dbReference>
<dbReference type="InterPro" id="IPR000835">
    <property type="entry name" value="HTH_MarR-typ"/>
</dbReference>
<dbReference type="RefSeq" id="WP_188455944.1">
    <property type="nucleotide sequence ID" value="NZ_BMFR01000012.1"/>
</dbReference>
<dbReference type="PANTHER" id="PTHR42756">
    <property type="entry name" value="TRANSCRIPTIONAL REGULATOR, MARR"/>
    <property type="match status" value="1"/>
</dbReference>
<keyword evidence="6" id="KW-1185">Reference proteome</keyword>
<organism evidence="5 6">
    <name type="scientific">Virgibacillus oceani</name>
    <dbReference type="NCBI Taxonomy" id="1479511"/>
    <lineage>
        <taxon>Bacteria</taxon>
        <taxon>Bacillati</taxon>
        <taxon>Bacillota</taxon>
        <taxon>Bacilli</taxon>
        <taxon>Bacillales</taxon>
        <taxon>Bacillaceae</taxon>
        <taxon>Virgibacillus</taxon>
    </lineage>
</organism>
<dbReference type="InterPro" id="IPR036388">
    <property type="entry name" value="WH-like_DNA-bd_sf"/>
</dbReference>
<evidence type="ECO:0000256" key="2">
    <source>
        <dbReference type="ARBA" id="ARBA00023125"/>
    </source>
</evidence>
<dbReference type="EMBL" id="BMFR01000012">
    <property type="protein sequence ID" value="GGG80502.1"/>
    <property type="molecule type" value="Genomic_DNA"/>
</dbReference>